<dbReference type="GO" id="GO:0008677">
    <property type="term" value="F:2-dehydropantoate 2-reductase activity"/>
    <property type="evidence" value="ECO:0007669"/>
    <property type="project" value="UniProtKB-EC"/>
</dbReference>
<comment type="pathway">
    <text evidence="1 10">Cofactor biosynthesis; (R)-pantothenate biosynthesis; (R)-pantoate from 3-methyl-2-oxobutanoate: step 2/2.</text>
</comment>
<comment type="function">
    <text evidence="10">Catalyzes the NADPH-dependent reduction of ketopantoate into pantoic acid.</text>
</comment>
<proteinExistence type="inferred from homology"/>
<dbReference type="AlphaFoldDB" id="A0A1I4TLE5"/>
<keyword evidence="5 10" id="KW-0566">Pantothenate biosynthesis</keyword>
<dbReference type="Proteomes" id="UP000198519">
    <property type="component" value="Unassembled WGS sequence"/>
</dbReference>
<evidence type="ECO:0000256" key="8">
    <source>
        <dbReference type="ARBA" id="ARBA00032024"/>
    </source>
</evidence>
<evidence type="ECO:0000256" key="9">
    <source>
        <dbReference type="ARBA" id="ARBA00048793"/>
    </source>
</evidence>
<sequence length="313" mass="33909">MLKLLIIGAGGIGGYYAAKLSAAGHQLVLTARGKHLAAMQASGLEVHSQDQRFHCQVPAYDHGELVRRYQPDDFDLIMVCLKSTATLPLLDELGDWLMQGTVPVLSLQNGVDNEPLFAHALGESRVLGGLAVRIGGHIIKPGVVSAQGEARIVMGIWPTAGEQADPRHRLLDQLKAAFEDAGIPVNVSEAIRYELWRKLVINNGVNPLSALTGLDTGTLTHDPQLKRIVYGMMAETVEASKADGVNLSQQDLDDMFQLISEFDPIKTSMLVDKEKGRPLELDSIAGAVIRRCQQQGREAPFTETVVALLAHAN</sequence>
<evidence type="ECO:0000256" key="4">
    <source>
        <dbReference type="ARBA" id="ARBA00019465"/>
    </source>
</evidence>
<dbReference type="InterPro" id="IPR013752">
    <property type="entry name" value="KPA_reductase"/>
</dbReference>
<evidence type="ECO:0000256" key="6">
    <source>
        <dbReference type="ARBA" id="ARBA00022857"/>
    </source>
</evidence>
<dbReference type="EMBL" id="FOUE01000008">
    <property type="protein sequence ID" value="SFM77377.1"/>
    <property type="molecule type" value="Genomic_DNA"/>
</dbReference>
<dbReference type="GO" id="GO:0015940">
    <property type="term" value="P:pantothenate biosynthetic process"/>
    <property type="evidence" value="ECO:0007669"/>
    <property type="project" value="UniProtKB-UniPathway"/>
</dbReference>
<evidence type="ECO:0000259" key="11">
    <source>
        <dbReference type="Pfam" id="PF02558"/>
    </source>
</evidence>
<dbReference type="InterPro" id="IPR051402">
    <property type="entry name" value="KPR-Related"/>
</dbReference>
<dbReference type="PANTHER" id="PTHR21708">
    <property type="entry name" value="PROBABLE 2-DEHYDROPANTOATE 2-REDUCTASE"/>
    <property type="match status" value="1"/>
</dbReference>
<dbReference type="FunFam" id="1.10.1040.10:FF:000017">
    <property type="entry name" value="2-dehydropantoate 2-reductase"/>
    <property type="match status" value="1"/>
</dbReference>
<evidence type="ECO:0000256" key="3">
    <source>
        <dbReference type="ARBA" id="ARBA00013014"/>
    </source>
</evidence>
<evidence type="ECO:0000256" key="2">
    <source>
        <dbReference type="ARBA" id="ARBA00007870"/>
    </source>
</evidence>
<dbReference type="Gene3D" id="3.40.50.720">
    <property type="entry name" value="NAD(P)-binding Rossmann-like Domain"/>
    <property type="match status" value="1"/>
</dbReference>
<dbReference type="InterPro" id="IPR013328">
    <property type="entry name" value="6PGD_dom2"/>
</dbReference>
<accession>A0A1I4TLE5</accession>
<dbReference type="STRING" id="488535.SAMN04487963_3645"/>
<keyword evidence="14" id="KW-1185">Reference proteome</keyword>
<reference evidence="14" key="1">
    <citation type="submission" date="2016-10" db="EMBL/GenBank/DDBJ databases">
        <authorList>
            <person name="Varghese N."/>
            <person name="Submissions S."/>
        </authorList>
    </citation>
    <scope>NUCLEOTIDE SEQUENCE [LARGE SCALE GENOMIC DNA]</scope>
    <source>
        <strain evidence="14">CGMCC 1.7061</strain>
    </source>
</reference>
<dbReference type="RefSeq" id="WP_092026610.1">
    <property type="nucleotide sequence ID" value="NZ_FOUE01000008.1"/>
</dbReference>
<dbReference type="UniPathway" id="UPA00028">
    <property type="reaction ID" value="UER00004"/>
</dbReference>
<dbReference type="InterPro" id="IPR036291">
    <property type="entry name" value="NAD(P)-bd_dom_sf"/>
</dbReference>
<dbReference type="EC" id="1.1.1.169" evidence="3 10"/>
<dbReference type="InterPro" id="IPR003710">
    <property type="entry name" value="ApbA"/>
</dbReference>
<dbReference type="SUPFAM" id="SSF51735">
    <property type="entry name" value="NAD(P)-binding Rossmann-fold domains"/>
    <property type="match status" value="1"/>
</dbReference>
<evidence type="ECO:0000313" key="14">
    <source>
        <dbReference type="Proteomes" id="UP000198519"/>
    </source>
</evidence>
<dbReference type="InterPro" id="IPR008927">
    <property type="entry name" value="6-PGluconate_DH-like_C_sf"/>
</dbReference>
<dbReference type="InterPro" id="IPR013332">
    <property type="entry name" value="KPR_N"/>
</dbReference>
<dbReference type="SUPFAM" id="SSF48179">
    <property type="entry name" value="6-phosphogluconate dehydrogenase C-terminal domain-like"/>
    <property type="match status" value="1"/>
</dbReference>
<dbReference type="Pfam" id="PF08546">
    <property type="entry name" value="ApbA_C"/>
    <property type="match status" value="1"/>
</dbReference>
<dbReference type="OrthoDB" id="6530772at2"/>
<dbReference type="PANTHER" id="PTHR21708:SF26">
    <property type="entry name" value="2-DEHYDROPANTOATE 2-REDUCTASE"/>
    <property type="match status" value="1"/>
</dbReference>
<evidence type="ECO:0000256" key="5">
    <source>
        <dbReference type="ARBA" id="ARBA00022655"/>
    </source>
</evidence>
<keyword evidence="7 10" id="KW-0560">Oxidoreductase</keyword>
<comment type="similarity">
    <text evidence="2 10">Belongs to the ketopantoate reductase family.</text>
</comment>
<dbReference type="Pfam" id="PF02558">
    <property type="entry name" value="ApbA"/>
    <property type="match status" value="1"/>
</dbReference>
<dbReference type="GO" id="GO:0005737">
    <property type="term" value="C:cytoplasm"/>
    <property type="evidence" value="ECO:0007669"/>
    <property type="project" value="TreeGrafter"/>
</dbReference>
<organism evidence="13 14">
    <name type="scientific">Marinobacter zhejiangensis</name>
    <dbReference type="NCBI Taxonomy" id="488535"/>
    <lineage>
        <taxon>Bacteria</taxon>
        <taxon>Pseudomonadati</taxon>
        <taxon>Pseudomonadota</taxon>
        <taxon>Gammaproteobacteria</taxon>
        <taxon>Pseudomonadales</taxon>
        <taxon>Marinobacteraceae</taxon>
        <taxon>Marinobacter</taxon>
    </lineage>
</organism>
<evidence type="ECO:0000313" key="13">
    <source>
        <dbReference type="EMBL" id="SFM77377.1"/>
    </source>
</evidence>
<name>A0A1I4TLE5_9GAMM</name>
<evidence type="ECO:0000256" key="7">
    <source>
        <dbReference type="ARBA" id="ARBA00023002"/>
    </source>
</evidence>
<protein>
    <recommendedName>
        <fullName evidence="4 10">2-dehydropantoate 2-reductase</fullName>
        <ecNumber evidence="3 10">1.1.1.169</ecNumber>
    </recommendedName>
    <alternativeName>
        <fullName evidence="8 10">Ketopantoate reductase</fullName>
    </alternativeName>
</protein>
<evidence type="ECO:0000256" key="10">
    <source>
        <dbReference type="RuleBase" id="RU362068"/>
    </source>
</evidence>
<dbReference type="Gene3D" id="1.10.1040.10">
    <property type="entry name" value="N-(1-d-carboxylethyl)-l-norvaline Dehydrogenase, domain 2"/>
    <property type="match status" value="1"/>
</dbReference>
<comment type="catalytic activity">
    <reaction evidence="9 10">
        <text>(R)-pantoate + NADP(+) = 2-dehydropantoate + NADPH + H(+)</text>
        <dbReference type="Rhea" id="RHEA:16233"/>
        <dbReference type="ChEBI" id="CHEBI:11561"/>
        <dbReference type="ChEBI" id="CHEBI:15378"/>
        <dbReference type="ChEBI" id="CHEBI:15980"/>
        <dbReference type="ChEBI" id="CHEBI:57783"/>
        <dbReference type="ChEBI" id="CHEBI:58349"/>
        <dbReference type="EC" id="1.1.1.169"/>
    </reaction>
</comment>
<feature type="domain" description="Ketopantoate reductase C-terminal" evidence="12">
    <location>
        <begin position="191"/>
        <end position="311"/>
    </location>
</feature>
<feature type="domain" description="Ketopantoate reductase N-terminal" evidence="11">
    <location>
        <begin position="5"/>
        <end position="158"/>
    </location>
</feature>
<evidence type="ECO:0000256" key="1">
    <source>
        <dbReference type="ARBA" id="ARBA00004994"/>
    </source>
</evidence>
<keyword evidence="6 10" id="KW-0521">NADP</keyword>
<gene>
    <name evidence="13" type="ORF">SAMN04487963_3645</name>
</gene>
<evidence type="ECO:0000259" key="12">
    <source>
        <dbReference type="Pfam" id="PF08546"/>
    </source>
</evidence>
<dbReference type="NCBIfam" id="TIGR00745">
    <property type="entry name" value="apbA_panE"/>
    <property type="match status" value="1"/>
</dbReference>